<dbReference type="AlphaFoldDB" id="A0A917E582"/>
<dbReference type="Gene3D" id="1.10.10.10">
    <property type="entry name" value="Winged helix-like DNA-binding domain superfamily/Winged helix DNA-binding domain"/>
    <property type="match status" value="1"/>
</dbReference>
<dbReference type="InterPro" id="IPR005119">
    <property type="entry name" value="LysR_subst-bd"/>
</dbReference>
<dbReference type="InterPro" id="IPR058163">
    <property type="entry name" value="LysR-type_TF_proteobact-type"/>
</dbReference>
<name>A0A917E582_9SPHN</name>
<dbReference type="PANTHER" id="PTHR30537:SF70">
    <property type="entry name" value="HTH-TYPE TRANSCRIPTIONAL ACTIVATOR AMPR"/>
    <property type="match status" value="1"/>
</dbReference>
<dbReference type="PANTHER" id="PTHR30537">
    <property type="entry name" value="HTH-TYPE TRANSCRIPTIONAL REGULATOR"/>
    <property type="match status" value="1"/>
</dbReference>
<evidence type="ECO:0000313" key="8">
    <source>
        <dbReference type="Proteomes" id="UP000635071"/>
    </source>
</evidence>
<evidence type="ECO:0000256" key="5">
    <source>
        <dbReference type="ARBA" id="ARBA00023163"/>
    </source>
</evidence>
<keyword evidence="5" id="KW-0804">Transcription</keyword>
<keyword evidence="8" id="KW-1185">Reference proteome</keyword>
<accession>A0A917E582</accession>
<comment type="similarity">
    <text evidence="1">Belongs to the LysR transcriptional regulatory family.</text>
</comment>
<dbReference type="PROSITE" id="PS50931">
    <property type="entry name" value="HTH_LYSR"/>
    <property type="match status" value="1"/>
</dbReference>
<dbReference type="FunFam" id="1.10.10.10:FF:000038">
    <property type="entry name" value="Glycine cleavage system transcriptional activator"/>
    <property type="match status" value="1"/>
</dbReference>
<organism evidence="7 8">
    <name type="scientific">Sandarakinorhabdus glacialis</name>
    <dbReference type="NCBI Taxonomy" id="1614636"/>
    <lineage>
        <taxon>Bacteria</taxon>
        <taxon>Pseudomonadati</taxon>
        <taxon>Pseudomonadota</taxon>
        <taxon>Alphaproteobacteria</taxon>
        <taxon>Sphingomonadales</taxon>
        <taxon>Sphingosinicellaceae</taxon>
        <taxon>Sandarakinorhabdus</taxon>
    </lineage>
</organism>
<keyword evidence="3" id="KW-0238">DNA-binding</keyword>
<reference evidence="7" key="1">
    <citation type="journal article" date="2014" name="Int. J. Syst. Evol. Microbiol.">
        <title>Complete genome sequence of Corynebacterium casei LMG S-19264T (=DSM 44701T), isolated from a smear-ripened cheese.</title>
        <authorList>
            <consortium name="US DOE Joint Genome Institute (JGI-PGF)"/>
            <person name="Walter F."/>
            <person name="Albersmeier A."/>
            <person name="Kalinowski J."/>
            <person name="Ruckert C."/>
        </authorList>
    </citation>
    <scope>NUCLEOTIDE SEQUENCE</scope>
    <source>
        <strain evidence="7">CGMCC 1.15519</strain>
    </source>
</reference>
<protein>
    <submittedName>
        <fullName evidence="7">LysR family transcriptional regulator</fullName>
    </submittedName>
</protein>
<keyword evidence="4" id="KW-0010">Activator</keyword>
<dbReference type="InterPro" id="IPR000847">
    <property type="entry name" value="LysR_HTH_N"/>
</dbReference>
<dbReference type="Gene3D" id="3.40.190.10">
    <property type="entry name" value="Periplasmic binding protein-like II"/>
    <property type="match status" value="2"/>
</dbReference>
<evidence type="ECO:0000313" key="7">
    <source>
        <dbReference type="EMBL" id="GGE05078.1"/>
    </source>
</evidence>
<comment type="caution">
    <text evidence="7">The sequence shown here is derived from an EMBL/GenBank/DDBJ whole genome shotgun (WGS) entry which is preliminary data.</text>
</comment>
<sequence>MDRPQIPLNALRAFEASARHLNFTRAAIELCVSQAALSHQIKGLEARLGVTLFKRLPRGVMMTDEGAALLPVLSEAFDGIGAALDRFAGGRFRAVLNVGVVGTFAAIWLLPRMAAFAAAHPEIDLRVTANNNRVDLAGEGLDLAIRFGDGNWPGVSVTPVMAAALTPMAAPGAKFDDAPLLRSYRADEWPRWFAKAGLSGRPALGPVFDSSLALAAASSGGGGAALLPARLFAGDVTSGRLVRLSEVEVDVGGYWLVRARSRAERPAMMAFRLWLEATV</sequence>
<dbReference type="PRINTS" id="PR00039">
    <property type="entry name" value="HTHLYSR"/>
</dbReference>
<gene>
    <name evidence="7" type="primary">ampR</name>
    <name evidence="7" type="ORF">GCM10011529_09340</name>
</gene>
<evidence type="ECO:0000259" key="6">
    <source>
        <dbReference type="PROSITE" id="PS50931"/>
    </source>
</evidence>
<keyword evidence="2" id="KW-0805">Transcription regulation</keyword>
<dbReference type="SUPFAM" id="SSF53850">
    <property type="entry name" value="Periplasmic binding protein-like II"/>
    <property type="match status" value="1"/>
</dbReference>
<dbReference type="RefSeq" id="WP_188761743.1">
    <property type="nucleotide sequence ID" value="NZ_BMJM01000002.1"/>
</dbReference>
<evidence type="ECO:0000256" key="2">
    <source>
        <dbReference type="ARBA" id="ARBA00023015"/>
    </source>
</evidence>
<dbReference type="EMBL" id="BMJM01000002">
    <property type="protein sequence ID" value="GGE05078.1"/>
    <property type="molecule type" value="Genomic_DNA"/>
</dbReference>
<dbReference type="GO" id="GO:0006351">
    <property type="term" value="P:DNA-templated transcription"/>
    <property type="evidence" value="ECO:0007669"/>
    <property type="project" value="TreeGrafter"/>
</dbReference>
<dbReference type="Proteomes" id="UP000635071">
    <property type="component" value="Unassembled WGS sequence"/>
</dbReference>
<dbReference type="InterPro" id="IPR036388">
    <property type="entry name" value="WH-like_DNA-bd_sf"/>
</dbReference>
<proteinExistence type="inferred from homology"/>
<evidence type="ECO:0000256" key="3">
    <source>
        <dbReference type="ARBA" id="ARBA00023125"/>
    </source>
</evidence>
<dbReference type="SUPFAM" id="SSF46785">
    <property type="entry name" value="Winged helix' DNA-binding domain"/>
    <property type="match status" value="1"/>
</dbReference>
<feature type="domain" description="HTH lysR-type" evidence="6">
    <location>
        <begin position="6"/>
        <end position="63"/>
    </location>
</feature>
<dbReference type="GO" id="GO:0003700">
    <property type="term" value="F:DNA-binding transcription factor activity"/>
    <property type="evidence" value="ECO:0007669"/>
    <property type="project" value="InterPro"/>
</dbReference>
<dbReference type="Pfam" id="PF03466">
    <property type="entry name" value="LysR_substrate"/>
    <property type="match status" value="1"/>
</dbReference>
<dbReference type="GO" id="GO:0043565">
    <property type="term" value="F:sequence-specific DNA binding"/>
    <property type="evidence" value="ECO:0007669"/>
    <property type="project" value="TreeGrafter"/>
</dbReference>
<dbReference type="InterPro" id="IPR036390">
    <property type="entry name" value="WH_DNA-bd_sf"/>
</dbReference>
<reference evidence="7" key="2">
    <citation type="submission" date="2020-09" db="EMBL/GenBank/DDBJ databases">
        <authorList>
            <person name="Sun Q."/>
            <person name="Zhou Y."/>
        </authorList>
    </citation>
    <scope>NUCLEOTIDE SEQUENCE</scope>
    <source>
        <strain evidence="7">CGMCC 1.15519</strain>
    </source>
</reference>
<evidence type="ECO:0000256" key="1">
    <source>
        <dbReference type="ARBA" id="ARBA00009437"/>
    </source>
</evidence>
<dbReference type="Pfam" id="PF00126">
    <property type="entry name" value="HTH_1"/>
    <property type="match status" value="1"/>
</dbReference>
<evidence type="ECO:0000256" key="4">
    <source>
        <dbReference type="ARBA" id="ARBA00023159"/>
    </source>
</evidence>